<dbReference type="PANTHER" id="PTHR30483:SF6">
    <property type="entry name" value="PERIPLASMIC BINDING PROTEIN OF ABC TRANSPORTER FOR NATURAL AMINO ACIDS"/>
    <property type="match status" value="1"/>
</dbReference>
<dbReference type="InterPro" id="IPR028082">
    <property type="entry name" value="Peripla_BP_I"/>
</dbReference>
<feature type="signal peptide" evidence="4">
    <location>
        <begin position="1"/>
        <end position="40"/>
    </location>
</feature>
<dbReference type="Gene3D" id="3.40.50.2300">
    <property type="match status" value="2"/>
</dbReference>
<dbReference type="InterPro" id="IPR006311">
    <property type="entry name" value="TAT_signal"/>
</dbReference>
<dbReference type="InterPro" id="IPR028081">
    <property type="entry name" value="Leu-bd"/>
</dbReference>
<keyword evidence="7" id="KW-1185">Reference proteome</keyword>
<dbReference type="SUPFAM" id="SSF53822">
    <property type="entry name" value="Periplasmic binding protein-like I"/>
    <property type="match status" value="1"/>
</dbReference>
<evidence type="ECO:0000259" key="5">
    <source>
        <dbReference type="Pfam" id="PF13458"/>
    </source>
</evidence>
<keyword evidence="2 4" id="KW-0732">Signal</keyword>
<protein>
    <submittedName>
        <fullName evidence="6">Amino acid/amide ABC transporter substrate-binding protein (HAAT family)</fullName>
    </submittedName>
</protein>
<evidence type="ECO:0000256" key="1">
    <source>
        <dbReference type="ARBA" id="ARBA00010062"/>
    </source>
</evidence>
<feature type="chain" id="PRO_5020241228" evidence="4">
    <location>
        <begin position="41"/>
        <end position="409"/>
    </location>
</feature>
<accession>A0A4R3JDX4</accession>
<sequence>MKHRTAVTDGRPRSPLTRRCFLTAAGGLAAATTFAPSAFAIGGNTPLKVGMMLPYSGVYAKLGGDITNGFKLRLAEEGNRLGGRPVELITVDSEAAPSKAIGNAARLVAGKGVDFIVGPVHSGVAMAMTKVMRKSPKTMMIIPNAGANALTREACAQNIFRASFSNWQAGYPMGAELVKRGHKRVVTMTWNYAAGKQIIEAFVEGYEKAGGGAPIAQILVDFPNTEFQAHLTRIAALKPDAVMVFFSGGGAVKFVKDYAGAGLKDTIPLYGAFVTEGTLEAQGTAAEGIVSTMHWADTLNTPANIAFMKAYRKVTSETATVFAMQGYDSAALIAQAMASLDGDTGDTAELTATLAGSVMNDSPRGPWRMSKNHNPIQDFYLRRVEGGKNVVIATAVKALEDPGGRCRLG</sequence>
<gene>
    <name evidence="6" type="ORF">EDD55_10289</name>
</gene>
<evidence type="ECO:0000313" key="7">
    <source>
        <dbReference type="Proteomes" id="UP000295304"/>
    </source>
</evidence>
<reference evidence="6 7" key="1">
    <citation type="submission" date="2019-03" db="EMBL/GenBank/DDBJ databases">
        <title>Genomic Encyclopedia of Type Strains, Phase IV (KMG-IV): sequencing the most valuable type-strain genomes for metagenomic binning, comparative biology and taxonomic classification.</title>
        <authorList>
            <person name="Goeker M."/>
        </authorList>
    </citation>
    <scope>NUCLEOTIDE SEQUENCE [LARGE SCALE GENOMIC DNA]</scope>
    <source>
        <strain evidence="6 7">DSM 101688</strain>
    </source>
</reference>
<dbReference type="PROSITE" id="PS51318">
    <property type="entry name" value="TAT"/>
    <property type="match status" value="1"/>
</dbReference>
<name>A0A4R3JDX4_9PROT</name>
<feature type="domain" description="Leucine-binding protein" evidence="5">
    <location>
        <begin position="46"/>
        <end position="388"/>
    </location>
</feature>
<dbReference type="GO" id="GO:0006865">
    <property type="term" value="P:amino acid transport"/>
    <property type="evidence" value="ECO:0007669"/>
    <property type="project" value="UniProtKB-KW"/>
</dbReference>
<proteinExistence type="inferred from homology"/>
<evidence type="ECO:0000256" key="3">
    <source>
        <dbReference type="ARBA" id="ARBA00022970"/>
    </source>
</evidence>
<comment type="caution">
    <text evidence="6">The sequence shown here is derived from an EMBL/GenBank/DDBJ whole genome shotgun (WGS) entry which is preliminary data.</text>
</comment>
<dbReference type="EMBL" id="SLZW01000002">
    <property type="protein sequence ID" value="TCS64052.1"/>
    <property type="molecule type" value="Genomic_DNA"/>
</dbReference>
<dbReference type="OrthoDB" id="6083760at2"/>
<evidence type="ECO:0000256" key="4">
    <source>
        <dbReference type="SAM" id="SignalP"/>
    </source>
</evidence>
<keyword evidence="3" id="KW-0029">Amino-acid transport</keyword>
<dbReference type="PANTHER" id="PTHR30483">
    <property type="entry name" value="LEUCINE-SPECIFIC-BINDING PROTEIN"/>
    <property type="match status" value="1"/>
</dbReference>
<keyword evidence="3" id="KW-0813">Transport</keyword>
<dbReference type="RefSeq" id="WP_132938025.1">
    <property type="nucleotide sequence ID" value="NZ_CP119676.1"/>
</dbReference>
<organism evidence="6 7">
    <name type="scientific">Varunaivibrio sulfuroxidans</name>
    <dbReference type="NCBI Taxonomy" id="1773489"/>
    <lineage>
        <taxon>Bacteria</taxon>
        <taxon>Pseudomonadati</taxon>
        <taxon>Pseudomonadota</taxon>
        <taxon>Alphaproteobacteria</taxon>
        <taxon>Rhodospirillales</taxon>
        <taxon>Magnetovibrionaceae</taxon>
        <taxon>Varunaivibrio</taxon>
    </lineage>
</organism>
<dbReference type="AlphaFoldDB" id="A0A4R3JDX4"/>
<dbReference type="CDD" id="cd20014">
    <property type="entry name" value="PBP1_RPA0668_benzoate-like"/>
    <property type="match status" value="1"/>
</dbReference>
<evidence type="ECO:0000313" key="6">
    <source>
        <dbReference type="EMBL" id="TCS64052.1"/>
    </source>
</evidence>
<dbReference type="InterPro" id="IPR051010">
    <property type="entry name" value="BCAA_transport"/>
</dbReference>
<dbReference type="Proteomes" id="UP000295304">
    <property type="component" value="Unassembled WGS sequence"/>
</dbReference>
<dbReference type="Pfam" id="PF13458">
    <property type="entry name" value="Peripla_BP_6"/>
    <property type="match status" value="1"/>
</dbReference>
<evidence type="ECO:0000256" key="2">
    <source>
        <dbReference type="ARBA" id="ARBA00022729"/>
    </source>
</evidence>
<comment type="similarity">
    <text evidence="1">Belongs to the leucine-binding protein family.</text>
</comment>